<feature type="transmembrane region" description="Helical" evidence="2">
    <location>
        <begin position="148"/>
        <end position="168"/>
    </location>
</feature>
<keyword evidence="2" id="KW-0812">Transmembrane</keyword>
<feature type="compositionally biased region" description="Low complexity" evidence="1">
    <location>
        <begin position="476"/>
        <end position="491"/>
    </location>
</feature>
<sequence>MRRHRFGRVAAALAAVYLAAVIALAVRAEFTGDVTLLWAVVVDQSGFMTDAIRPWWWLSPLLVVVAAGQSWAYWLVLRGRESGEPARNGRAVRLLRVTLYVDIGIGLLWLVPIPYAWWLSLVSVPVQLALAWLYFLVLRGTTPRWLRVLILVAGSLVAAHAAVSSVMWGLDMDLYAWLSAAYWGRILIWLVWMVSLLAAQARDPRWSPATVRFGVASMILSFFQPSGYVTVGFTNEVPWPLLFGELLGAVCACAGMVWSARSAHDLGSLRHPAPRSRPAPAPARRWPLPVVAIVLPLLPAAVNLLAHGTPFSLGPDNVLWDAVREVGDGELIACWFALDLLAGVGVPALLIVAVVLRRTRRLVRATVATLFSLAAACVVSAFTDADPFLPGELPFYPDSLFVKGGRLVSAGISPLWYAFAFTASALLLLFLYTAPPERRSRGRALVAVVALAVTLCLVPAADRNRGPITTAQQCSPPEAWEQPEQEQPAELTAEQRFVCSSRRRDNGLRQFSADTPDQEVLGYGRWICDLYTRDDRPELARLKLSRDALTGPLADICPSAAAVVRAGQAKQEREVAEMQAQAQAMCDATPRHRPRIQPAKAIRIREPQWTDYGVLQTYEGEEWDDAGLDPRNGLVSSQSGTLTVVTHSDFDLCVTLETYTRRPPVEIKGWDTVVEVGYQSPTGEIVLRDDLSGTVLPDLSLNGRKGHYRIRVHYAWFPNERTDKEWPVQRLLIMAYPARGDKEIVYRKKK</sequence>
<feature type="transmembrane region" description="Helical" evidence="2">
    <location>
        <begin position="94"/>
        <end position="111"/>
    </location>
</feature>
<feature type="transmembrane region" description="Helical" evidence="2">
    <location>
        <begin position="444"/>
        <end position="461"/>
    </location>
</feature>
<feature type="transmembrane region" description="Helical" evidence="2">
    <location>
        <begin position="117"/>
        <end position="136"/>
    </location>
</feature>
<feature type="transmembrane region" description="Helical" evidence="2">
    <location>
        <begin position="237"/>
        <end position="260"/>
    </location>
</feature>
<evidence type="ECO:0000313" key="3">
    <source>
        <dbReference type="EMBL" id="MBP2705392.1"/>
    </source>
</evidence>
<reference evidence="3" key="1">
    <citation type="submission" date="2021-02" db="EMBL/GenBank/DDBJ databases">
        <title>Draft genome sequence of Microbispora sp. RL4-1S isolated from rice leaves in Thailand.</title>
        <authorList>
            <person name="Muangham S."/>
            <person name="Duangmal K."/>
        </authorList>
    </citation>
    <scope>NUCLEOTIDE SEQUENCE</scope>
    <source>
        <strain evidence="3">RL4-1S</strain>
    </source>
</reference>
<keyword evidence="2" id="KW-1133">Transmembrane helix</keyword>
<dbReference type="AlphaFoldDB" id="A0A940WK58"/>
<keyword evidence="2" id="KW-0472">Membrane</keyword>
<comment type="caution">
    <text evidence="3">The sequence shown here is derived from an EMBL/GenBank/DDBJ whole genome shotgun (WGS) entry which is preliminary data.</text>
</comment>
<dbReference type="RefSeq" id="WP_210156686.1">
    <property type="nucleotide sequence ID" value="NZ_JAFCNB010000008.1"/>
</dbReference>
<name>A0A940WK58_9ACTN</name>
<feature type="region of interest" description="Disordered" evidence="1">
    <location>
        <begin position="469"/>
        <end position="491"/>
    </location>
</feature>
<evidence type="ECO:0000256" key="2">
    <source>
        <dbReference type="SAM" id="Phobius"/>
    </source>
</evidence>
<dbReference type="EMBL" id="JAFCNB010000008">
    <property type="protein sequence ID" value="MBP2705392.1"/>
    <property type="molecule type" value="Genomic_DNA"/>
</dbReference>
<feature type="transmembrane region" description="Helical" evidence="2">
    <location>
        <begin position="335"/>
        <end position="355"/>
    </location>
</feature>
<dbReference type="Proteomes" id="UP000674234">
    <property type="component" value="Unassembled WGS sequence"/>
</dbReference>
<feature type="transmembrane region" description="Helical" evidence="2">
    <location>
        <begin position="415"/>
        <end position="432"/>
    </location>
</feature>
<organism evidence="3 4">
    <name type="scientific">Microbispora oryzae</name>
    <dbReference type="NCBI Taxonomy" id="2806554"/>
    <lineage>
        <taxon>Bacteria</taxon>
        <taxon>Bacillati</taxon>
        <taxon>Actinomycetota</taxon>
        <taxon>Actinomycetes</taxon>
        <taxon>Streptosporangiales</taxon>
        <taxon>Streptosporangiaceae</taxon>
        <taxon>Microbispora</taxon>
    </lineage>
</organism>
<evidence type="ECO:0000256" key="1">
    <source>
        <dbReference type="SAM" id="MobiDB-lite"/>
    </source>
</evidence>
<protein>
    <submittedName>
        <fullName evidence="3">Uncharacterized protein</fullName>
    </submittedName>
</protein>
<accession>A0A940WK58</accession>
<keyword evidence="4" id="KW-1185">Reference proteome</keyword>
<evidence type="ECO:0000313" key="4">
    <source>
        <dbReference type="Proteomes" id="UP000674234"/>
    </source>
</evidence>
<feature type="transmembrane region" description="Helical" evidence="2">
    <location>
        <begin position="362"/>
        <end position="383"/>
    </location>
</feature>
<feature type="transmembrane region" description="Helical" evidence="2">
    <location>
        <begin position="174"/>
        <end position="199"/>
    </location>
</feature>
<gene>
    <name evidence="3" type="ORF">JOL79_16375</name>
</gene>
<feature type="transmembrane region" description="Helical" evidence="2">
    <location>
        <begin position="286"/>
        <end position="306"/>
    </location>
</feature>
<proteinExistence type="predicted"/>
<feature type="transmembrane region" description="Helical" evidence="2">
    <location>
        <begin position="55"/>
        <end position="74"/>
    </location>
</feature>
<feature type="transmembrane region" description="Helical" evidence="2">
    <location>
        <begin position="211"/>
        <end position="231"/>
    </location>
</feature>